<dbReference type="Proteomes" id="UP000053268">
    <property type="component" value="Unassembled WGS sequence"/>
</dbReference>
<protein>
    <submittedName>
        <fullName evidence="6">Ring canal kelch-like</fullName>
    </submittedName>
</protein>
<evidence type="ECO:0000256" key="1">
    <source>
        <dbReference type="ARBA" id="ARBA00022441"/>
    </source>
</evidence>
<dbReference type="InterPro" id="IPR000210">
    <property type="entry name" value="BTB/POZ_dom"/>
</dbReference>
<feature type="compositionally biased region" description="Basic and acidic residues" evidence="4">
    <location>
        <begin position="995"/>
        <end position="1026"/>
    </location>
</feature>
<gene>
    <name evidence="6" type="ORF">RR46_09665</name>
</gene>
<dbReference type="InterPro" id="IPR011705">
    <property type="entry name" value="BACK"/>
</dbReference>
<proteinExistence type="predicted"/>
<dbReference type="GO" id="GO:0003779">
    <property type="term" value="F:actin binding"/>
    <property type="evidence" value="ECO:0007669"/>
    <property type="project" value="UniProtKB-KW"/>
</dbReference>
<name>A0A194QAG1_PAPXU</name>
<keyword evidence="1" id="KW-0880">Kelch repeat</keyword>
<dbReference type="PROSITE" id="PS50097">
    <property type="entry name" value="BTB"/>
    <property type="match status" value="1"/>
</dbReference>
<dbReference type="InterPro" id="IPR015915">
    <property type="entry name" value="Kelch-typ_b-propeller"/>
</dbReference>
<dbReference type="SUPFAM" id="SSF117281">
    <property type="entry name" value="Kelch motif"/>
    <property type="match status" value="1"/>
</dbReference>
<dbReference type="SMART" id="SM00225">
    <property type="entry name" value="BTB"/>
    <property type="match status" value="1"/>
</dbReference>
<evidence type="ECO:0000256" key="4">
    <source>
        <dbReference type="SAM" id="MobiDB-lite"/>
    </source>
</evidence>
<evidence type="ECO:0000259" key="5">
    <source>
        <dbReference type="PROSITE" id="PS50097"/>
    </source>
</evidence>
<reference evidence="6 7" key="1">
    <citation type="journal article" date="2015" name="Nat. Commun.">
        <title>Outbred genome sequencing and CRISPR/Cas9 gene editing in butterflies.</title>
        <authorList>
            <person name="Li X."/>
            <person name="Fan D."/>
            <person name="Zhang W."/>
            <person name="Liu G."/>
            <person name="Zhang L."/>
            <person name="Zhao L."/>
            <person name="Fang X."/>
            <person name="Chen L."/>
            <person name="Dong Y."/>
            <person name="Chen Y."/>
            <person name="Ding Y."/>
            <person name="Zhao R."/>
            <person name="Feng M."/>
            <person name="Zhu Y."/>
            <person name="Feng Y."/>
            <person name="Jiang X."/>
            <person name="Zhu D."/>
            <person name="Xiang H."/>
            <person name="Feng X."/>
            <person name="Li S."/>
            <person name="Wang J."/>
            <person name="Zhang G."/>
            <person name="Kronforst M.R."/>
            <person name="Wang W."/>
        </authorList>
    </citation>
    <scope>NUCLEOTIDE SEQUENCE [LARGE SCALE GENOMIC DNA]</scope>
    <source>
        <strain evidence="6">Ya'a_city_454_Px</strain>
        <tissue evidence="6">Whole body</tissue>
    </source>
</reference>
<dbReference type="Pfam" id="PF01344">
    <property type="entry name" value="Kelch_1"/>
    <property type="match status" value="5"/>
</dbReference>
<feature type="region of interest" description="Disordered" evidence="4">
    <location>
        <begin position="944"/>
        <end position="1026"/>
    </location>
</feature>
<feature type="domain" description="BTB" evidence="5">
    <location>
        <begin position="82"/>
        <end position="155"/>
    </location>
</feature>
<dbReference type="EMBL" id="KQ459232">
    <property type="protein sequence ID" value="KPJ02462.1"/>
    <property type="molecule type" value="Genomic_DNA"/>
</dbReference>
<dbReference type="Gene3D" id="3.30.710.10">
    <property type="entry name" value="Potassium Channel Kv1.1, Chain A"/>
    <property type="match status" value="1"/>
</dbReference>
<dbReference type="Gene3D" id="1.25.40.420">
    <property type="match status" value="1"/>
</dbReference>
<organism evidence="6 7">
    <name type="scientific">Papilio xuthus</name>
    <name type="common">Asian swallowtail butterfly</name>
    <dbReference type="NCBI Taxonomy" id="66420"/>
    <lineage>
        <taxon>Eukaryota</taxon>
        <taxon>Metazoa</taxon>
        <taxon>Ecdysozoa</taxon>
        <taxon>Arthropoda</taxon>
        <taxon>Hexapoda</taxon>
        <taxon>Insecta</taxon>
        <taxon>Pterygota</taxon>
        <taxon>Neoptera</taxon>
        <taxon>Endopterygota</taxon>
        <taxon>Lepidoptera</taxon>
        <taxon>Glossata</taxon>
        <taxon>Ditrysia</taxon>
        <taxon>Papilionoidea</taxon>
        <taxon>Papilionidae</taxon>
        <taxon>Papilioninae</taxon>
        <taxon>Papilio</taxon>
    </lineage>
</organism>
<dbReference type="InterPro" id="IPR006652">
    <property type="entry name" value="Kelch_1"/>
</dbReference>
<keyword evidence="7" id="KW-1185">Reference proteome</keyword>
<dbReference type="SMART" id="SM00875">
    <property type="entry name" value="BACK"/>
    <property type="match status" value="1"/>
</dbReference>
<evidence type="ECO:0000313" key="6">
    <source>
        <dbReference type="EMBL" id="KPJ02462.1"/>
    </source>
</evidence>
<dbReference type="SUPFAM" id="SSF54695">
    <property type="entry name" value="POZ domain"/>
    <property type="match status" value="1"/>
</dbReference>
<feature type="compositionally biased region" description="Low complexity" evidence="4">
    <location>
        <begin position="966"/>
        <end position="978"/>
    </location>
</feature>
<feature type="region of interest" description="Disordered" evidence="4">
    <location>
        <begin position="738"/>
        <end position="771"/>
    </location>
</feature>
<feature type="region of interest" description="Disordered" evidence="4">
    <location>
        <begin position="839"/>
        <end position="873"/>
    </location>
</feature>
<dbReference type="Pfam" id="PF07707">
    <property type="entry name" value="BACK"/>
    <property type="match status" value="1"/>
</dbReference>
<sequence length="1026" mass="108295">MEGNVDPDGERGLEDPSTAEGDGDRGRYSMLARCASQSSLDESSQRRAGGDAGEMGEGAMGARHATALLDALSRLRCDATLCDVRLQAQAEGAAEPAQGVWAHRAVLAACSPYFRAMFTQFDERTQEAVTIQNIEPIALEVIIHYVYNPKSLVITEDNVQSLLSASSLLQVSGVRAACCTFLASVLAPDNALGIRAFAELHACQDLKDCAARYVHRHFVEVLETEEFLSLTAETLAQLLDSDRIMVPNEEVVLDAVIRWMQHNPEERQQHLGALLEHVRLPLLARDVLVARAAAEPLAGAGLRVKDLVIEALSFHLLRPERRAAAAAACARARPRQPPRAPKMLLVVGGQAPKAIRSVEALQLEAGAWRRAADLPTRRCRAGLAVVAGKLYAVGGFNGTLRVRSVDIYDACADTWAPGPPLCARRSTLGVAVIGNVIYAVGGFDGASGLSSAEAMDAREGVWRPVASMSTRRSSVGVAVLGGRLYAVGGYDGAARQCLHTVERYDPAADAWEPVAEMIARRSGCGVGVAEGALYAVGGHDGPAVRRSVERYREGAGWAPAPPMTTARRNAGVAAHNNRLYVVGGDDGAANLATVETHDLYRPPDQPDLSDGRESPVFDPYPPYYRYSHAETHERMRNLRLRLHETGYAGVGVALPRGGPSVSGLQAGAGAGAAGGRGWRALCLRGAAEGVYEGVKVAGTGGGASAAGAAAAAAYWWWRVAGARYRHRRASQTLEFHEHNHRPQEQHGNGEGAAGPSGSGGGSGTVGAGGGAGAAGGRGWRALCLRGAAEGVYEGVKVAGTGGGASAAGAAAAAAYWWWRVAGARYRHRRASQTLEFHEHNHRPQEQHGNGEGAAGPSGSGGGSGTVGGAGGTMPRARRIMRGVCGVRVALSASTSALPPPEAPAVLLLQRWRPPHHAHSHYHGMRAPAPPIPRPSCSYHLLPESQRAQGSHQGGERSCCEADTQPSDSSSESEGEAAACAPRAPDPVQEPDDEDPLPRPGDRLRARRQPEYDSEESFLRDNPDLAD</sequence>
<dbReference type="PANTHER" id="PTHR24412">
    <property type="entry name" value="KELCH PROTEIN"/>
    <property type="match status" value="1"/>
</dbReference>
<accession>A0A194QAG1</accession>
<dbReference type="STRING" id="66420.A0A194QAG1"/>
<evidence type="ECO:0000313" key="7">
    <source>
        <dbReference type="Proteomes" id="UP000053268"/>
    </source>
</evidence>
<dbReference type="FunFam" id="1.25.40.420:FF:000001">
    <property type="entry name" value="Kelch-like family member 12"/>
    <property type="match status" value="1"/>
</dbReference>
<dbReference type="Pfam" id="PF00651">
    <property type="entry name" value="BTB"/>
    <property type="match status" value="1"/>
</dbReference>
<feature type="compositionally biased region" description="Gly residues" evidence="4">
    <location>
        <begin position="748"/>
        <end position="771"/>
    </location>
</feature>
<dbReference type="PANTHER" id="PTHR24412:SF466">
    <property type="entry name" value="RING CANAL KELCH PROTEIN"/>
    <property type="match status" value="1"/>
</dbReference>
<dbReference type="SMART" id="SM00612">
    <property type="entry name" value="Kelch"/>
    <property type="match status" value="5"/>
</dbReference>
<keyword evidence="2" id="KW-0677">Repeat</keyword>
<dbReference type="InterPro" id="IPR011333">
    <property type="entry name" value="SKP1/BTB/POZ_sf"/>
</dbReference>
<feature type="region of interest" description="Disordered" evidence="4">
    <location>
        <begin position="1"/>
        <end position="58"/>
    </location>
</feature>
<evidence type="ECO:0000256" key="2">
    <source>
        <dbReference type="ARBA" id="ARBA00022737"/>
    </source>
</evidence>
<dbReference type="Gene3D" id="2.120.10.80">
    <property type="entry name" value="Kelch-type beta propeller"/>
    <property type="match status" value="1"/>
</dbReference>
<dbReference type="PRINTS" id="PR00501">
    <property type="entry name" value="KELCHREPEAT"/>
</dbReference>
<feature type="compositionally biased region" description="Gly residues" evidence="4">
    <location>
        <begin position="849"/>
        <end position="871"/>
    </location>
</feature>
<evidence type="ECO:0000256" key="3">
    <source>
        <dbReference type="ARBA" id="ARBA00023203"/>
    </source>
</evidence>
<keyword evidence="3" id="KW-0009">Actin-binding</keyword>
<dbReference type="AlphaFoldDB" id="A0A194QAG1"/>